<dbReference type="Gene3D" id="2.40.10.120">
    <property type="match status" value="1"/>
</dbReference>
<dbReference type="SUPFAM" id="SSF50156">
    <property type="entry name" value="PDZ domain-like"/>
    <property type="match status" value="1"/>
</dbReference>
<dbReference type="OrthoDB" id="9758917at2"/>
<feature type="domain" description="PDZ" evidence="4">
    <location>
        <begin position="261"/>
        <end position="358"/>
    </location>
</feature>
<keyword evidence="7" id="KW-1185">Reference proteome</keyword>
<dbReference type="Pfam" id="PF13180">
    <property type="entry name" value="PDZ_2"/>
    <property type="match status" value="1"/>
</dbReference>
<evidence type="ECO:0000259" key="4">
    <source>
        <dbReference type="SMART" id="SM00228"/>
    </source>
</evidence>
<dbReference type="InParanoid" id="A0A0M8K8V6"/>
<dbReference type="RefSeq" id="WP_054493875.1">
    <property type="nucleotide sequence ID" value="NZ_BBZA01000226.1"/>
</dbReference>
<name>A0A0M8K8V6_9CHLR</name>
<evidence type="ECO:0000256" key="3">
    <source>
        <dbReference type="SAM" id="Phobius"/>
    </source>
</evidence>
<reference evidence="6 8" key="2">
    <citation type="submission" date="2015-07" db="EMBL/GenBank/DDBJ databases">
        <title>Whole genome sequence of Ardenticatena maritima DSM 23922.</title>
        <authorList>
            <person name="Hemp J."/>
            <person name="Ward L.M."/>
            <person name="Pace L.A."/>
            <person name="Fischer W.W."/>
        </authorList>
    </citation>
    <scope>NUCLEOTIDE SEQUENCE [LARGE SCALE GENOMIC DNA]</scope>
    <source>
        <strain evidence="6 8">110S</strain>
    </source>
</reference>
<proteinExistence type="predicted"/>
<dbReference type="STRING" id="872965.SE16_01330"/>
<dbReference type="InterPro" id="IPR001940">
    <property type="entry name" value="Peptidase_S1C"/>
</dbReference>
<dbReference type="InterPro" id="IPR009003">
    <property type="entry name" value="Peptidase_S1_PA"/>
</dbReference>
<protein>
    <recommendedName>
        <fullName evidence="4">PDZ domain-containing protein</fullName>
    </recommendedName>
</protein>
<dbReference type="InterPro" id="IPR036034">
    <property type="entry name" value="PDZ_sf"/>
</dbReference>
<evidence type="ECO:0000256" key="2">
    <source>
        <dbReference type="ARBA" id="ARBA00022801"/>
    </source>
</evidence>
<evidence type="ECO:0000313" key="6">
    <source>
        <dbReference type="EMBL" id="KPL89175.1"/>
    </source>
</evidence>
<dbReference type="PANTHER" id="PTHR43343:SF3">
    <property type="entry name" value="PROTEASE DO-LIKE 8, CHLOROPLASTIC"/>
    <property type="match status" value="1"/>
</dbReference>
<evidence type="ECO:0000313" key="7">
    <source>
        <dbReference type="Proteomes" id="UP000037784"/>
    </source>
</evidence>
<dbReference type="SMART" id="SM00228">
    <property type="entry name" value="PDZ"/>
    <property type="match status" value="1"/>
</dbReference>
<dbReference type="Proteomes" id="UP000037784">
    <property type="component" value="Unassembled WGS sequence"/>
</dbReference>
<keyword evidence="1" id="KW-0645">Protease</keyword>
<dbReference type="EMBL" id="LGKN01000003">
    <property type="protein sequence ID" value="KPL89175.1"/>
    <property type="molecule type" value="Genomic_DNA"/>
</dbReference>
<evidence type="ECO:0000256" key="1">
    <source>
        <dbReference type="ARBA" id="ARBA00022670"/>
    </source>
</evidence>
<organism evidence="5 7">
    <name type="scientific">Ardenticatena maritima</name>
    <dbReference type="NCBI Taxonomy" id="872965"/>
    <lineage>
        <taxon>Bacteria</taxon>
        <taxon>Bacillati</taxon>
        <taxon>Chloroflexota</taxon>
        <taxon>Ardenticatenia</taxon>
        <taxon>Ardenticatenales</taxon>
        <taxon>Ardenticatenaceae</taxon>
        <taxon>Ardenticatena</taxon>
    </lineage>
</organism>
<evidence type="ECO:0000313" key="5">
    <source>
        <dbReference type="EMBL" id="GAP64135.1"/>
    </source>
</evidence>
<dbReference type="Gene3D" id="2.30.42.10">
    <property type="match status" value="1"/>
</dbReference>
<dbReference type="Proteomes" id="UP000050502">
    <property type="component" value="Unassembled WGS sequence"/>
</dbReference>
<dbReference type="AlphaFoldDB" id="A0A0M8K8V6"/>
<dbReference type="PANTHER" id="PTHR43343">
    <property type="entry name" value="PEPTIDASE S12"/>
    <property type="match status" value="1"/>
</dbReference>
<keyword evidence="3" id="KW-0472">Membrane</keyword>
<evidence type="ECO:0000313" key="8">
    <source>
        <dbReference type="Proteomes" id="UP000050502"/>
    </source>
</evidence>
<dbReference type="EMBL" id="BBZA01000226">
    <property type="protein sequence ID" value="GAP64135.1"/>
    <property type="molecule type" value="Genomic_DNA"/>
</dbReference>
<reference evidence="7" key="3">
    <citation type="submission" date="2015-08" db="EMBL/GenBank/DDBJ databases">
        <title>Draft Genome Sequence of a Heterotrophic Facultative Anaerobic Bacterium Ardenticatena maritima Strain 110S.</title>
        <authorList>
            <person name="Kawaichi S."/>
            <person name="Yoshida T."/>
            <person name="Sako Y."/>
            <person name="Nakamura R."/>
        </authorList>
    </citation>
    <scope>NUCLEOTIDE SEQUENCE [LARGE SCALE GENOMIC DNA]</scope>
    <source>
        <strain evidence="7">110S</strain>
    </source>
</reference>
<dbReference type="PRINTS" id="PR00834">
    <property type="entry name" value="PROTEASES2C"/>
</dbReference>
<gene>
    <name evidence="5" type="ORF">ARMA_2558</name>
    <name evidence="6" type="ORF">SE16_01330</name>
</gene>
<dbReference type="GO" id="GO:0004252">
    <property type="term" value="F:serine-type endopeptidase activity"/>
    <property type="evidence" value="ECO:0007669"/>
    <property type="project" value="InterPro"/>
</dbReference>
<feature type="transmembrane region" description="Helical" evidence="3">
    <location>
        <begin position="20"/>
        <end position="41"/>
    </location>
</feature>
<dbReference type="SUPFAM" id="SSF50494">
    <property type="entry name" value="Trypsin-like serine proteases"/>
    <property type="match status" value="1"/>
</dbReference>
<sequence length="377" mass="41117">MFERLDTWTNKIPLNVRLGVVALVGVTTLSLALQSFIWPLMATPSTLAPINDAANVYDAEWHDLLANAVFDIALDGDSEQHTAVLWNNDGYLLVPAHAIADCRMLNMTLPNGNRVRGRVVGYDLISNIGVIAIEESQQLGQAVPKRTRPLARGEQVYMLNRVNGQTQMVVGEVERVSAVARVETHNGYSVPFPDAMVIAVQQPLAHISNVGVFDGEYRLAGVSLRSMPLATATITRTYALPITVVAKIVDDILTTGEHAYPWLGFAGETVDPEMSTILGLPETGVYVIQVLTGSPAEQAGLRGANTLLEINNRQFRAGGDVIVAFNGQPVHSMEEFITRLMHESQPGETITLTVMRGQTQKTLTVVVGKRPDEMFLH</sequence>
<dbReference type="InterPro" id="IPR001478">
    <property type="entry name" value="PDZ"/>
</dbReference>
<dbReference type="Pfam" id="PF13365">
    <property type="entry name" value="Trypsin_2"/>
    <property type="match status" value="1"/>
</dbReference>
<accession>A0A0M8K8V6</accession>
<dbReference type="InterPro" id="IPR051201">
    <property type="entry name" value="Chloro_Bact_Ser_Proteases"/>
</dbReference>
<keyword evidence="3" id="KW-0812">Transmembrane</keyword>
<dbReference type="GO" id="GO:0006508">
    <property type="term" value="P:proteolysis"/>
    <property type="evidence" value="ECO:0007669"/>
    <property type="project" value="UniProtKB-KW"/>
</dbReference>
<keyword evidence="3" id="KW-1133">Transmembrane helix</keyword>
<reference evidence="5 7" key="1">
    <citation type="journal article" date="2015" name="Genome Announc.">
        <title>Draft Genome Sequence of a Heterotrophic Facultative Anaerobic Thermophilic Bacterium, Ardenticatena maritima Strain 110ST.</title>
        <authorList>
            <person name="Kawaichi S."/>
            <person name="Yoshida T."/>
            <person name="Sako Y."/>
            <person name="Nakamura R."/>
        </authorList>
    </citation>
    <scope>NUCLEOTIDE SEQUENCE [LARGE SCALE GENOMIC DNA]</scope>
    <source>
        <strain evidence="5 7">110S</strain>
    </source>
</reference>
<keyword evidence="2" id="KW-0378">Hydrolase</keyword>
<comment type="caution">
    <text evidence="5">The sequence shown here is derived from an EMBL/GenBank/DDBJ whole genome shotgun (WGS) entry which is preliminary data.</text>
</comment>